<evidence type="ECO:0000256" key="5">
    <source>
        <dbReference type="ARBA" id="ARBA00022827"/>
    </source>
</evidence>
<dbReference type="KEGG" id="saga:M5M_06455"/>
<dbReference type="SUPFAM" id="SSF51905">
    <property type="entry name" value="FAD/NAD(P)-binding domain"/>
    <property type="match status" value="2"/>
</dbReference>
<comment type="pathway">
    <text evidence="2">Siderophore biosynthesis.</text>
</comment>
<name>K4KHJ0_SIMAS</name>
<dbReference type="HOGENOM" id="CLU_020931_0_0_6"/>
<evidence type="ECO:0000256" key="2">
    <source>
        <dbReference type="ARBA" id="ARBA00004924"/>
    </source>
</evidence>
<proteinExistence type="inferred from homology"/>
<evidence type="ECO:0000256" key="3">
    <source>
        <dbReference type="ARBA" id="ARBA00007588"/>
    </source>
</evidence>
<evidence type="ECO:0000256" key="7">
    <source>
        <dbReference type="ARBA" id="ARBA00023002"/>
    </source>
</evidence>
<dbReference type="Proteomes" id="UP000000466">
    <property type="component" value="Chromosome"/>
</dbReference>
<dbReference type="RefSeq" id="WP_015046659.1">
    <property type="nucleotide sequence ID" value="NC_018868.3"/>
</dbReference>
<dbReference type="STRING" id="1117647.M5M_06455"/>
<reference evidence="8 9" key="1">
    <citation type="journal article" date="2013" name="Genome Announc.">
        <title>Complete genome sequence of Simiduia agarivorans SA1(T), a marine bacterium able to degrade a variety of polysaccharides.</title>
        <authorList>
            <person name="Lin S.Y."/>
            <person name="Shieh W.Y."/>
            <person name="Chen J.S."/>
            <person name="Tang S.L."/>
        </authorList>
    </citation>
    <scope>NUCLEOTIDE SEQUENCE [LARGE SCALE GENOMIC DNA]</scope>
    <source>
        <strain evidence="9">DSM 21679 / JCM 13881 / BCRC 17597 / SA1</strain>
    </source>
</reference>
<keyword evidence="5" id="KW-0274">FAD</keyword>
<dbReference type="InterPro" id="IPR025700">
    <property type="entry name" value="Lys/Orn_oxygenase"/>
</dbReference>
<dbReference type="eggNOG" id="COG3486">
    <property type="taxonomic scope" value="Bacteria"/>
</dbReference>
<dbReference type="Gene3D" id="3.50.50.60">
    <property type="entry name" value="FAD/NAD(P)-binding domain"/>
    <property type="match status" value="1"/>
</dbReference>
<dbReference type="InterPro" id="IPR036188">
    <property type="entry name" value="FAD/NAD-bd_sf"/>
</dbReference>
<organism evidence="8 9">
    <name type="scientific">Simiduia agarivorans (strain DSM 21679 / JCM 13881 / BCRC 17597 / SA1)</name>
    <dbReference type="NCBI Taxonomy" id="1117647"/>
    <lineage>
        <taxon>Bacteria</taxon>
        <taxon>Pseudomonadati</taxon>
        <taxon>Pseudomonadota</taxon>
        <taxon>Gammaproteobacteria</taxon>
        <taxon>Cellvibrionales</taxon>
        <taxon>Cellvibrionaceae</taxon>
        <taxon>Simiduia</taxon>
    </lineage>
</organism>
<keyword evidence="7" id="KW-0560">Oxidoreductase</keyword>
<keyword evidence="6" id="KW-0521">NADP</keyword>
<dbReference type="PANTHER" id="PTHR42802">
    <property type="entry name" value="MONOOXYGENASE"/>
    <property type="match status" value="1"/>
</dbReference>
<comment type="cofactor">
    <cofactor evidence="1">
        <name>FAD</name>
        <dbReference type="ChEBI" id="CHEBI:57692"/>
    </cofactor>
</comment>
<keyword evidence="4" id="KW-0285">Flavoprotein</keyword>
<dbReference type="EMBL" id="CP003746">
    <property type="protein sequence ID" value="AFU98486.1"/>
    <property type="molecule type" value="Genomic_DNA"/>
</dbReference>
<sequence length="443" mass="50904">MQPHVHDFVGIGLGPFNLGLACLSSTLEGLDCVFLERKAEFSWHPGLMLESAHLQTPFMADLVTMADPTHPLSFLNYAKQQGRLYSFYIRENFFLMRREFNQYCQWAARQLSNLAFNRNVTAVEYDTEQAYYRITTVNPQTAETCEYFARRLVLGTGPAASMPACCPKSHPRVMHSQDYLYKKNELQKQRSITVVGSGQSAAEIYYDLLQDIDAKGYQLNWITRSPRFFPLEYTKLTLEMTSPDYVDYFYSLAPETRNALLKQQNGLYKGINSELINAIYDLLYVKRLNGPLDSRITTNASLQAVREQAGGLTLTFLHAEQEQAFEIYTQYVVMATGYRHRLPEFLQGIQQRINWEAPGRLAVDRHYSIDKDKTLFVQNAELHSHGFATPDLGMASYRNSCILRDILGYTPYPIEERIAFQTFTAQQNEADYVYTRSLQEARA</sequence>
<gene>
    <name evidence="8" type="ordered locus">M5M_06455</name>
</gene>
<evidence type="ECO:0000313" key="9">
    <source>
        <dbReference type="Proteomes" id="UP000000466"/>
    </source>
</evidence>
<accession>K4KHJ0</accession>
<protein>
    <submittedName>
        <fullName evidence="8">L-lysine 6-monooxygenase</fullName>
    </submittedName>
</protein>
<evidence type="ECO:0000256" key="1">
    <source>
        <dbReference type="ARBA" id="ARBA00001974"/>
    </source>
</evidence>
<dbReference type="Pfam" id="PF13434">
    <property type="entry name" value="Lys_Orn_oxgnase"/>
    <property type="match status" value="1"/>
</dbReference>
<evidence type="ECO:0000313" key="8">
    <source>
        <dbReference type="EMBL" id="AFU98486.1"/>
    </source>
</evidence>
<comment type="similarity">
    <text evidence="3">Belongs to the lysine N(6)-hydroxylase/L-ornithine N(5)-oxygenase family.</text>
</comment>
<dbReference type="OrthoDB" id="7527071at2"/>
<dbReference type="GO" id="GO:0004497">
    <property type="term" value="F:monooxygenase activity"/>
    <property type="evidence" value="ECO:0007669"/>
    <property type="project" value="UniProtKB-KW"/>
</dbReference>
<dbReference type="PANTHER" id="PTHR42802:SF1">
    <property type="entry name" value="L-ORNITHINE N(5)-MONOOXYGENASE"/>
    <property type="match status" value="1"/>
</dbReference>
<keyword evidence="9" id="KW-1185">Reference proteome</keyword>
<evidence type="ECO:0000256" key="4">
    <source>
        <dbReference type="ARBA" id="ARBA00022630"/>
    </source>
</evidence>
<dbReference type="AlphaFoldDB" id="K4KHJ0"/>
<evidence type="ECO:0000256" key="6">
    <source>
        <dbReference type="ARBA" id="ARBA00022857"/>
    </source>
</evidence>